<dbReference type="Pfam" id="PF26049">
    <property type="entry name" value="RLMG_N"/>
    <property type="match status" value="1"/>
</dbReference>
<feature type="compositionally biased region" description="Basic and acidic residues" evidence="5">
    <location>
        <begin position="220"/>
        <end position="250"/>
    </location>
</feature>
<dbReference type="GO" id="GO:0006364">
    <property type="term" value="P:rRNA processing"/>
    <property type="evidence" value="ECO:0007669"/>
    <property type="project" value="UniProtKB-KW"/>
</dbReference>
<evidence type="ECO:0000256" key="3">
    <source>
        <dbReference type="ARBA" id="ARBA00022603"/>
    </source>
</evidence>
<dbReference type="Proteomes" id="UP000182652">
    <property type="component" value="Unassembled WGS sequence"/>
</dbReference>
<evidence type="ECO:0000259" key="7">
    <source>
        <dbReference type="Pfam" id="PF26049"/>
    </source>
</evidence>
<gene>
    <name evidence="8" type="ORF">SAMN04489745_2346</name>
</gene>
<accession>A0A1H4QPF4</accession>
<dbReference type="AlphaFoldDB" id="A0A1H4QPF4"/>
<protein>
    <submittedName>
        <fullName evidence="8">16S rRNA m(2)G 1207 methyltransferase /23S rRNA m(2)G-1835 methyltransferase</fullName>
    </submittedName>
</protein>
<dbReference type="GO" id="GO:0008757">
    <property type="term" value="F:S-adenosylmethionine-dependent methyltransferase activity"/>
    <property type="evidence" value="ECO:0007669"/>
    <property type="project" value="InterPro"/>
</dbReference>
<dbReference type="InterPro" id="IPR046977">
    <property type="entry name" value="RsmC/RlmG"/>
</dbReference>
<evidence type="ECO:0000259" key="6">
    <source>
        <dbReference type="Pfam" id="PF05175"/>
    </source>
</evidence>
<evidence type="ECO:0000256" key="2">
    <source>
        <dbReference type="ARBA" id="ARBA00022552"/>
    </source>
</evidence>
<dbReference type="SUPFAM" id="SSF53335">
    <property type="entry name" value="S-adenosyl-L-methionine-dependent methyltransferases"/>
    <property type="match status" value="1"/>
</dbReference>
<keyword evidence="2" id="KW-0698">rRNA processing</keyword>
<dbReference type="InterPro" id="IPR029063">
    <property type="entry name" value="SAM-dependent_MTases_sf"/>
</dbReference>
<dbReference type="STRING" id="156980.SAMN04489745_2346"/>
<reference evidence="8 9" key="1">
    <citation type="submission" date="2016-10" db="EMBL/GenBank/DDBJ databases">
        <authorList>
            <person name="de Groot N.N."/>
        </authorList>
    </citation>
    <scope>NUCLEOTIDE SEQUENCE [LARGE SCALE GENOMIC DNA]</scope>
    <source>
        <strain evidence="8 9">DSM 10495</strain>
    </source>
</reference>
<dbReference type="InterPro" id="IPR002052">
    <property type="entry name" value="DNA_methylase_N6_adenine_CS"/>
</dbReference>
<keyword evidence="3 8" id="KW-0489">Methyltransferase</keyword>
<dbReference type="EMBL" id="FNSN01000003">
    <property type="protein sequence ID" value="SEC21462.1"/>
    <property type="molecule type" value="Genomic_DNA"/>
</dbReference>
<dbReference type="GO" id="GO:0003676">
    <property type="term" value="F:nucleic acid binding"/>
    <property type="evidence" value="ECO:0007669"/>
    <property type="project" value="InterPro"/>
</dbReference>
<dbReference type="PANTHER" id="PTHR47816:SF4">
    <property type="entry name" value="RIBOSOMAL RNA SMALL SUBUNIT METHYLTRANSFERASE C"/>
    <property type="match status" value="1"/>
</dbReference>
<dbReference type="PROSITE" id="PS00092">
    <property type="entry name" value="N6_MTASE"/>
    <property type="match status" value="1"/>
</dbReference>
<evidence type="ECO:0000256" key="1">
    <source>
        <dbReference type="ARBA" id="ARBA00022490"/>
    </source>
</evidence>
<dbReference type="RefSeq" id="WP_254780547.1">
    <property type="nucleotide sequence ID" value="NZ_FNSN01000003.1"/>
</dbReference>
<feature type="domain" description="Methyltransferase small" evidence="6">
    <location>
        <begin position="274"/>
        <end position="443"/>
    </location>
</feature>
<dbReference type="InterPro" id="IPR058679">
    <property type="entry name" value="RlmG_N"/>
</dbReference>
<keyword evidence="9" id="KW-1185">Reference proteome</keyword>
<evidence type="ECO:0000313" key="8">
    <source>
        <dbReference type="EMBL" id="SEC21462.1"/>
    </source>
</evidence>
<keyword evidence="1" id="KW-0963">Cytoplasm</keyword>
<feature type="region of interest" description="Disordered" evidence="5">
    <location>
        <begin position="200"/>
        <end position="264"/>
    </location>
</feature>
<dbReference type="CDD" id="cd02440">
    <property type="entry name" value="AdoMet_MTases"/>
    <property type="match status" value="1"/>
</dbReference>
<evidence type="ECO:0000256" key="4">
    <source>
        <dbReference type="ARBA" id="ARBA00022679"/>
    </source>
</evidence>
<proteinExistence type="predicted"/>
<evidence type="ECO:0000256" key="5">
    <source>
        <dbReference type="SAM" id="MobiDB-lite"/>
    </source>
</evidence>
<dbReference type="Gene3D" id="3.40.50.150">
    <property type="entry name" value="Vaccinia Virus protein VP39"/>
    <property type="match status" value="2"/>
</dbReference>
<dbReference type="GO" id="GO:0008170">
    <property type="term" value="F:N-methyltransferase activity"/>
    <property type="evidence" value="ECO:0007669"/>
    <property type="project" value="UniProtKB-ARBA"/>
</dbReference>
<dbReference type="PANTHER" id="PTHR47816">
    <property type="entry name" value="RIBOSOMAL RNA SMALL SUBUNIT METHYLTRANSFERASE C"/>
    <property type="match status" value="1"/>
</dbReference>
<organism evidence="8 9">
    <name type="scientific">Arthrobacter woluwensis</name>
    <dbReference type="NCBI Taxonomy" id="156980"/>
    <lineage>
        <taxon>Bacteria</taxon>
        <taxon>Bacillati</taxon>
        <taxon>Actinomycetota</taxon>
        <taxon>Actinomycetes</taxon>
        <taxon>Micrococcales</taxon>
        <taxon>Micrococcaceae</taxon>
        <taxon>Arthrobacter</taxon>
    </lineage>
</organism>
<keyword evidence="4 8" id="KW-0808">Transferase</keyword>
<dbReference type="InterPro" id="IPR007848">
    <property type="entry name" value="Small_mtfrase_dom"/>
</dbReference>
<name>A0A1H4QPF4_9MICC</name>
<evidence type="ECO:0000313" key="9">
    <source>
        <dbReference type="Proteomes" id="UP000182652"/>
    </source>
</evidence>
<sequence>MNLVNPEPLHRLLSRWPDVDAENLQAFDAADRLLLEHAASELDRLWAEGVDDPRLVVIGDRYGAIALPLLAESPEGGQSAVAGLRVWQDLATGEAALEANAGRLGITGFTRIRDDESSSALYGPELLGGARLVLLRLPKNLAELAELSEAIAEHAHPGVVVLAAGMVKHMTLSMNEVLGAEFGTVTASLAKGKARVLRAVGPGPNAEPDTAPDGALDRATAADRDAAAEVPRRTAGEPDATRDPGQKQDPGRGSSSFPAREFHEGLGRDGDLSLEVHAHGAVFAGARVDIGTRFLLEFLPRMPRVSTAVDLGCGSGVLATLLAASQPEVRVVACDVSAAAVRSARLTAGAHGVGDRVLAVHTDALEGFPPASAELILLNPPFHLGHSVHAGAALKLFRAAADVLTPGGELWTVWNSHLGYVPALEKHVGPTAIMGRNKKFTVTRTRRPVADPA</sequence>
<feature type="domain" description="RlmG N-terminal" evidence="7">
    <location>
        <begin position="12"/>
        <end position="199"/>
    </location>
</feature>
<dbReference type="Pfam" id="PF05175">
    <property type="entry name" value="MTS"/>
    <property type="match status" value="1"/>
</dbReference>
<dbReference type="GO" id="GO:0032259">
    <property type="term" value="P:methylation"/>
    <property type="evidence" value="ECO:0007669"/>
    <property type="project" value="UniProtKB-KW"/>
</dbReference>